<dbReference type="Proteomes" id="UP000784294">
    <property type="component" value="Unassembled WGS sequence"/>
</dbReference>
<comment type="caution">
    <text evidence="1">The sequence shown here is derived from an EMBL/GenBank/DDBJ whole genome shotgun (WGS) entry which is preliminary data.</text>
</comment>
<gene>
    <name evidence="1" type="ORF">PXEA_LOCUS31828</name>
</gene>
<proteinExistence type="predicted"/>
<dbReference type="AlphaFoldDB" id="A0A448XJW9"/>
<sequence length="144" mass="15705">MNLALNLVQQPDTSTSPLPTSCFISPISTSRYHPQCPSAPTTSTATMPFVVPMPTASHALTISGPGHPAIDIASPTMPLVANIPGNTPMLHSDGGESSNLLCLFHVPYSCCFRYYCYLLFDPAVIYSYHKIIICFHTTATYYHH</sequence>
<organism evidence="1 2">
    <name type="scientific">Protopolystoma xenopodis</name>
    <dbReference type="NCBI Taxonomy" id="117903"/>
    <lineage>
        <taxon>Eukaryota</taxon>
        <taxon>Metazoa</taxon>
        <taxon>Spiralia</taxon>
        <taxon>Lophotrochozoa</taxon>
        <taxon>Platyhelminthes</taxon>
        <taxon>Monogenea</taxon>
        <taxon>Polyopisthocotylea</taxon>
        <taxon>Polystomatidea</taxon>
        <taxon>Polystomatidae</taxon>
        <taxon>Protopolystoma</taxon>
    </lineage>
</organism>
<evidence type="ECO:0000313" key="2">
    <source>
        <dbReference type="Proteomes" id="UP000784294"/>
    </source>
</evidence>
<keyword evidence="2" id="KW-1185">Reference proteome</keyword>
<evidence type="ECO:0000313" key="1">
    <source>
        <dbReference type="EMBL" id="VEL38388.1"/>
    </source>
</evidence>
<dbReference type="EMBL" id="CAAALY010257784">
    <property type="protein sequence ID" value="VEL38388.1"/>
    <property type="molecule type" value="Genomic_DNA"/>
</dbReference>
<reference evidence="1" key="1">
    <citation type="submission" date="2018-11" db="EMBL/GenBank/DDBJ databases">
        <authorList>
            <consortium name="Pathogen Informatics"/>
        </authorList>
    </citation>
    <scope>NUCLEOTIDE SEQUENCE</scope>
</reference>
<accession>A0A448XJW9</accession>
<protein>
    <submittedName>
        <fullName evidence="1">Uncharacterized protein</fullName>
    </submittedName>
</protein>
<name>A0A448XJW9_9PLAT</name>